<proteinExistence type="predicted"/>
<keyword evidence="3" id="KW-1185">Reference proteome</keyword>
<accession>A0AA40FY11</accession>
<reference evidence="2" key="1">
    <citation type="submission" date="2021-10" db="EMBL/GenBank/DDBJ databases">
        <title>Melipona bicolor Genome sequencing and assembly.</title>
        <authorList>
            <person name="Araujo N.S."/>
            <person name="Arias M.C."/>
        </authorList>
    </citation>
    <scope>NUCLEOTIDE SEQUENCE</scope>
    <source>
        <strain evidence="2">USP_2M_L1-L4_2017</strain>
        <tissue evidence="2">Whole body</tissue>
    </source>
</reference>
<dbReference type="Proteomes" id="UP001177670">
    <property type="component" value="Unassembled WGS sequence"/>
</dbReference>
<dbReference type="AlphaFoldDB" id="A0AA40FY11"/>
<organism evidence="2 3">
    <name type="scientific">Melipona bicolor</name>
    <dbReference type="NCBI Taxonomy" id="60889"/>
    <lineage>
        <taxon>Eukaryota</taxon>
        <taxon>Metazoa</taxon>
        <taxon>Ecdysozoa</taxon>
        <taxon>Arthropoda</taxon>
        <taxon>Hexapoda</taxon>
        <taxon>Insecta</taxon>
        <taxon>Pterygota</taxon>
        <taxon>Neoptera</taxon>
        <taxon>Endopterygota</taxon>
        <taxon>Hymenoptera</taxon>
        <taxon>Apocrita</taxon>
        <taxon>Aculeata</taxon>
        <taxon>Apoidea</taxon>
        <taxon>Anthophila</taxon>
        <taxon>Apidae</taxon>
        <taxon>Melipona</taxon>
    </lineage>
</organism>
<evidence type="ECO:0000313" key="3">
    <source>
        <dbReference type="Proteomes" id="UP001177670"/>
    </source>
</evidence>
<protein>
    <submittedName>
        <fullName evidence="2">Uncharacterized protein</fullName>
    </submittedName>
</protein>
<feature type="region of interest" description="Disordered" evidence="1">
    <location>
        <begin position="1"/>
        <end position="67"/>
    </location>
</feature>
<name>A0AA40FY11_9HYME</name>
<comment type="caution">
    <text evidence="2">The sequence shown here is derived from an EMBL/GenBank/DDBJ whole genome shotgun (WGS) entry which is preliminary data.</text>
</comment>
<gene>
    <name evidence="2" type="ORF">K0M31_003800</name>
</gene>
<feature type="compositionally biased region" description="Polar residues" evidence="1">
    <location>
        <begin position="38"/>
        <end position="60"/>
    </location>
</feature>
<sequence length="133" mass="14914">MRSSAISVNPINDQSCSPSDNSLLKTLVPPRSRAQQRKLIQTNDSSPNRQLITQTRTGIQHQPGLGTNERGGLHANCNACPSFFRLAHTSLLPNNSFQLLRVSQRPEDIELQRVTEHAERRKQLFSVASRSRT</sequence>
<evidence type="ECO:0000313" key="2">
    <source>
        <dbReference type="EMBL" id="KAK1127256.1"/>
    </source>
</evidence>
<feature type="compositionally biased region" description="Polar residues" evidence="1">
    <location>
        <begin position="1"/>
        <end position="24"/>
    </location>
</feature>
<dbReference type="EMBL" id="JAHYIQ010000012">
    <property type="protein sequence ID" value="KAK1127256.1"/>
    <property type="molecule type" value="Genomic_DNA"/>
</dbReference>
<evidence type="ECO:0000256" key="1">
    <source>
        <dbReference type="SAM" id="MobiDB-lite"/>
    </source>
</evidence>